<evidence type="ECO:0000313" key="3">
    <source>
        <dbReference type="EMBL" id="KAH7565757.1"/>
    </source>
</evidence>
<protein>
    <submittedName>
        <fullName evidence="3">Uncharacterized protein</fullName>
    </submittedName>
</protein>
<evidence type="ECO:0000256" key="2">
    <source>
        <dbReference type="ARBA" id="ARBA00022737"/>
    </source>
</evidence>
<reference evidence="3 4" key="1">
    <citation type="submission" date="2021-02" db="EMBL/GenBank/DDBJ databases">
        <title>Plant Genome Project.</title>
        <authorList>
            <person name="Zhang R.-G."/>
        </authorList>
    </citation>
    <scope>NUCLEOTIDE SEQUENCE [LARGE SCALE GENOMIC DNA]</scope>
    <source>
        <tissue evidence="3">Leaves</tissue>
    </source>
</reference>
<gene>
    <name evidence="3" type="ORF">JRO89_XS08G0011700</name>
</gene>
<dbReference type="Proteomes" id="UP000827721">
    <property type="component" value="Unassembled WGS sequence"/>
</dbReference>
<comment type="caution">
    <text evidence="3">The sequence shown here is derived from an EMBL/GenBank/DDBJ whole genome shotgun (WGS) entry which is preliminary data.</text>
</comment>
<organism evidence="3 4">
    <name type="scientific">Xanthoceras sorbifolium</name>
    <dbReference type="NCBI Taxonomy" id="99658"/>
    <lineage>
        <taxon>Eukaryota</taxon>
        <taxon>Viridiplantae</taxon>
        <taxon>Streptophyta</taxon>
        <taxon>Embryophyta</taxon>
        <taxon>Tracheophyta</taxon>
        <taxon>Spermatophyta</taxon>
        <taxon>Magnoliopsida</taxon>
        <taxon>eudicotyledons</taxon>
        <taxon>Gunneridae</taxon>
        <taxon>Pentapetalae</taxon>
        <taxon>rosids</taxon>
        <taxon>malvids</taxon>
        <taxon>Sapindales</taxon>
        <taxon>Sapindaceae</taxon>
        <taxon>Xanthoceroideae</taxon>
        <taxon>Xanthoceras</taxon>
    </lineage>
</organism>
<dbReference type="EMBL" id="JAFEMO010000008">
    <property type="protein sequence ID" value="KAH7565757.1"/>
    <property type="molecule type" value="Genomic_DNA"/>
</dbReference>
<dbReference type="PANTHER" id="PTHR11017:SF570">
    <property type="entry name" value="DISEASE RESISTANCE PROTEIN (TIR-NBS CLASS)-RELATED"/>
    <property type="match status" value="1"/>
</dbReference>
<sequence>MYDGGYKEEDKVHLYQGLELLPDELKYLHWHRYPLQSLPSEFNPQHLIELEMHHSNIEHLWKDNASTRGDDYGDHVAERVDQSEIEEISNEEVEEQLKEIEEVNGRHCNCSFMSNNCFSFLFHVPKDFLKIFMDIKLDFDEN</sequence>
<evidence type="ECO:0000313" key="4">
    <source>
        <dbReference type="Proteomes" id="UP000827721"/>
    </source>
</evidence>
<name>A0ABQ8HN44_9ROSI</name>
<dbReference type="Pfam" id="PF07725">
    <property type="entry name" value="LRR_3"/>
    <property type="match status" value="1"/>
</dbReference>
<keyword evidence="1" id="KW-0433">Leucine-rich repeat</keyword>
<proteinExistence type="predicted"/>
<dbReference type="InterPro" id="IPR044974">
    <property type="entry name" value="Disease_R_plants"/>
</dbReference>
<keyword evidence="4" id="KW-1185">Reference proteome</keyword>
<accession>A0ABQ8HN44</accession>
<dbReference type="PANTHER" id="PTHR11017">
    <property type="entry name" value="LEUCINE-RICH REPEAT-CONTAINING PROTEIN"/>
    <property type="match status" value="1"/>
</dbReference>
<keyword evidence="2" id="KW-0677">Repeat</keyword>
<evidence type="ECO:0000256" key="1">
    <source>
        <dbReference type="ARBA" id="ARBA00022614"/>
    </source>
</evidence>
<dbReference type="InterPro" id="IPR011713">
    <property type="entry name" value="Leu-rich_rpt_3"/>
</dbReference>